<dbReference type="InterPro" id="IPR052050">
    <property type="entry name" value="SecEffector_AnkRepeat"/>
</dbReference>
<sequence length="262" mass="27454">MQQSSGLRLRITECSWLTATDTLSITATAQVREGGSTHLMPDLQLAGQGTAALDADLCSSIVHFIGSNHHLQLASTSRAWRALYTATYDDHHSSAAAMTASSLTLLQWALDNGCPASAALPAAAARCGNLAALRWLRARGCAFDARTCSAAAAGGHLAVLQWARAERCEWTSHTCSSAARAGALDVLVWARRHGCAWDAMTAVMAAGGGHLACLRWACGNGVPMDRGVYKYCAAVGGSEEVRRWAGARAAALAPQRAVTPPP</sequence>
<dbReference type="PANTHER" id="PTHR46586">
    <property type="entry name" value="ANKYRIN REPEAT-CONTAINING PROTEIN"/>
    <property type="match status" value="1"/>
</dbReference>
<dbReference type="Proteomes" id="UP000664859">
    <property type="component" value="Unassembled WGS sequence"/>
</dbReference>
<evidence type="ECO:0000313" key="2">
    <source>
        <dbReference type="Proteomes" id="UP000664859"/>
    </source>
</evidence>
<comment type="caution">
    <text evidence="1">The sequence shown here is derived from an EMBL/GenBank/DDBJ whole genome shotgun (WGS) entry which is preliminary data.</text>
</comment>
<dbReference type="SUPFAM" id="SSF140860">
    <property type="entry name" value="Pseudo ankyrin repeat-like"/>
    <property type="match status" value="1"/>
</dbReference>
<name>A0A836CH61_9STRA</name>
<protein>
    <submittedName>
        <fullName evidence="1">Uncharacterized protein</fullName>
    </submittedName>
</protein>
<dbReference type="OrthoDB" id="94804at2759"/>
<dbReference type="PANTHER" id="PTHR46586:SF3">
    <property type="entry name" value="ANKYRIN REPEAT-CONTAINING PROTEIN"/>
    <property type="match status" value="1"/>
</dbReference>
<gene>
    <name evidence="1" type="ORF">JKP88DRAFT_262707</name>
</gene>
<reference evidence="1" key="1">
    <citation type="submission" date="2021-02" db="EMBL/GenBank/DDBJ databases">
        <title>First Annotated Genome of the Yellow-green Alga Tribonema minus.</title>
        <authorList>
            <person name="Mahan K.M."/>
        </authorList>
    </citation>
    <scope>NUCLEOTIDE SEQUENCE</scope>
    <source>
        <strain evidence="1">UTEX B ZZ1240</strain>
    </source>
</reference>
<dbReference type="EMBL" id="JAFCMP010000135">
    <property type="protein sequence ID" value="KAG5185364.1"/>
    <property type="molecule type" value="Genomic_DNA"/>
</dbReference>
<organism evidence="1 2">
    <name type="scientific">Tribonema minus</name>
    <dbReference type="NCBI Taxonomy" id="303371"/>
    <lineage>
        <taxon>Eukaryota</taxon>
        <taxon>Sar</taxon>
        <taxon>Stramenopiles</taxon>
        <taxon>Ochrophyta</taxon>
        <taxon>PX clade</taxon>
        <taxon>Xanthophyceae</taxon>
        <taxon>Tribonematales</taxon>
        <taxon>Tribonemataceae</taxon>
        <taxon>Tribonema</taxon>
    </lineage>
</organism>
<keyword evidence="2" id="KW-1185">Reference proteome</keyword>
<accession>A0A836CH61</accession>
<evidence type="ECO:0000313" key="1">
    <source>
        <dbReference type="EMBL" id="KAG5185364.1"/>
    </source>
</evidence>
<proteinExistence type="predicted"/>
<dbReference type="AlphaFoldDB" id="A0A836CH61"/>